<dbReference type="GO" id="GO:0046872">
    <property type="term" value="F:metal ion binding"/>
    <property type="evidence" value="ECO:0007669"/>
    <property type="project" value="UniProtKB-KW"/>
</dbReference>
<evidence type="ECO:0000256" key="11">
    <source>
        <dbReference type="PIRSR" id="PIRSR018427-1"/>
    </source>
</evidence>
<dbReference type="GO" id="GO:0009240">
    <property type="term" value="P:isopentenyl diphosphate biosynthetic process"/>
    <property type="evidence" value="ECO:0007669"/>
    <property type="project" value="TreeGrafter"/>
</dbReference>
<dbReference type="EC" id="5.3.3.2" evidence="3 10"/>
<dbReference type="PIRSF" id="PIRSF018427">
    <property type="entry name" value="Isopntndiph_ism"/>
    <property type="match status" value="1"/>
</dbReference>
<feature type="domain" description="Nudix hydrolase" evidence="12">
    <location>
        <begin position="35"/>
        <end position="167"/>
    </location>
</feature>
<dbReference type="InterPro" id="IPR056375">
    <property type="entry name" value="Idi_bact"/>
</dbReference>
<dbReference type="InterPro" id="IPR015797">
    <property type="entry name" value="NUDIX_hydrolase-like_dom_sf"/>
</dbReference>
<evidence type="ECO:0000256" key="6">
    <source>
        <dbReference type="ARBA" id="ARBA00022842"/>
    </source>
</evidence>
<dbReference type="InterPro" id="IPR011876">
    <property type="entry name" value="IsopentenylPP_isomerase_typ1"/>
</dbReference>
<dbReference type="GO" id="GO:0004452">
    <property type="term" value="F:isopentenyl-diphosphate delta-isomerase activity"/>
    <property type="evidence" value="ECO:0007669"/>
    <property type="project" value="UniProtKB-UniRule"/>
</dbReference>
<keyword evidence="4" id="KW-0963">Cytoplasm</keyword>
<dbReference type="PANTHER" id="PTHR10885:SF0">
    <property type="entry name" value="ISOPENTENYL-DIPHOSPHATE DELTA-ISOMERASE"/>
    <property type="match status" value="1"/>
</dbReference>
<accession>A0A9D1HAT5</accession>
<dbReference type="HAMAP" id="MF_00202">
    <property type="entry name" value="Idi"/>
    <property type="match status" value="1"/>
</dbReference>
<evidence type="ECO:0000256" key="1">
    <source>
        <dbReference type="ARBA" id="ARBA00004826"/>
    </source>
</evidence>
<reference evidence="13" key="1">
    <citation type="submission" date="2020-10" db="EMBL/GenBank/DDBJ databases">
        <authorList>
            <person name="Gilroy R."/>
        </authorList>
    </citation>
    <scope>NUCLEOTIDE SEQUENCE</scope>
    <source>
        <strain evidence="13">1383</strain>
    </source>
</reference>
<keyword evidence="5" id="KW-0479">Metal-binding</keyword>
<evidence type="ECO:0000256" key="5">
    <source>
        <dbReference type="ARBA" id="ARBA00022723"/>
    </source>
</evidence>
<dbReference type="Gene3D" id="3.90.79.10">
    <property type="entry name" value="Nucleoside Triphosphate Pyrophosphohydrolase"/>
    <property type="match status" value="1"/>
</dbReference>
<reference evidence="13" key="2">
    <citation type="journal article" date="2021" name="PeerJ">
        <title>Extensive microbial diversity within the chicken gut microbiome revealed by metagenomics and culture.</title>
        <authorList>
            <person name="Gilroy R."/>
            <person name="Ravi A."/>
            <person name="Getino M."/>
            <person name="Pursley I."/>
            <person name="Horton D.L."/>
            <person name="Alikhan N.F."/>
            <person name="Baker D."/>
            <person name="Gharbi K."/>
            <person name="Hall N."/>
            <person name="Watson M."/>
            <person name="Adriaenssens E.M."/>
            <person name="Foster-Nyarko E."/>
            <person name="Jarju S."/>
            <person name="Secka A."/>
            <person name="Antonio M."/>
            <person name="Oren A."/>
            <person name="Chaudhuri R.R."/>
            <person name="La Ragione R."/>
            <person name="Hildebrand F."/>
            <person name="Pallen M.J."/>
        </authorList>
    </citation>
    <scope>NUCLEOTIDE SEQUENCE</scope>
    <source>
        <strain evidence="13">1383</strain>
    </source>
</reference>
<dbReference type="Pfam" id="PF00293">
    <property type="entry name" value="NUDIX"/>
    <property type="match status" value="1"/>
</dbReference>
<comment type="similarity">
    <text evidence="2">Belongs to the IPP isomerase type 1 family.</text>
</comment>
<evidence type="ECO:0000256" key="4">
    <source>
        <dbReference type="ARBA" id="ARBA00022490"/>
    </source>
</evidence>
<dbReference type="PANTHER" id="PTHR10885">
    <property type="entry name" value="ISOPENTENYL-DIPHOSPHATE DELTA-ISOMERASE"/>
    <property type="match status" value="1"/>
</dbReference>
<dbReference type="AlphaFoldDB" id="A0A9D1HAT5"/>
<evidence type="ECO:0000256" key="2">
    <source>
        <dbReference type="ARBA" id="ARBA00007579"/>
    </source>
</evidence>
<proteinExistence type="inferred from homology"/>
<evidence type="ECO:0000256" key="9">
    <source>
        <dbReference type="ARBA" id="ARBA00023235"/>
    </source>
</evidence>
<dbReference type="NCBIfam" id="NF002995">
    <property type="entry name" value="PRK03759.1"/>
    <property type="match status" value="1"/>
</dbReference>
<keyword evidence="9 13" id="KW-0413">Isomerase</keyword>
<evidence type="ECO:0000313" key="13">
    <source>
        <dbReference type="EMBL" id="HIT97527.1"/>
    </source>
</evidence>
<gene>
    <name evidence="13" type="primary">idi</name>
    <name evidence="13" type="ORF">IAC44_01675</name>
</gene>
<sequence length="178" mass="20556">MKQTEEEKSRVVLVDENDAPLGAMEKMEAHRNGGRLHRAFSVIVFSPRGEILLQRRAATKYHSQSLWTNTCCSHPAPGETTLEAAHRRLREEMGFDVPLQEVFSFVYRAELDTGLTEYEYDHVLVGEFSGEPLCNPQEVDDWRWISPEALKADMEASPQKYSAWFRIIIGRYFDFVSR</sequence>
<dbReference type="PROSITE" id="PS51462">
    <property type="entry name" value="NUDIX"/>
    <property type="match status" value="1"/>
</dbReference>
<dbReference type="Proteomes" id="UP000824161">
    <property type="component" value="Unassembled WGS sequence"/>
</dbReference>
<organism evidence="13 14">
    <name type="scientific">Candidatus Merdimorpha stercoravium</name>
    <dbReference type="NCBI Taxonomy" id="2840863"/>
    <lineage>
        <taxon>Bacteria</taxon>
        <taxon>Pseudomonadati</taxon>
        <taxon>Bacteroidota</taxon>
        <taxon>Flavobacteriia</taxon>
        <taxon>Flavobacteriales</taxon>
        <taxon>Candidatus Merdimorpha</taxon>
    </lineage>
</organism>
<dbReference type="CDD" id="cd02885">
    <property type="entry name" value="NUDIX_IPP_Isomerase"/>
    <property type="match status" value="1"/>
</dbReference>
<evidence type="ECO:0000256" key="10">
    <source>
        <dbReference type="NCBIfam" id="TIGR02150"/>
    </source>
</evidence>
<name>A0A9D1HAT5_9FLAO</name>
<dbReference type="NCBIfam" id="TIGR02150">
    <property type="entry name" value="IPP_isom_1"/>
    <property type="match status" value="1"/>
</dbReference>
<feature type="active site" evidence="11">
    <location>
        <position position="72"/>
    </location>
</feature>
<evidence type="ECO:0000256" key="7">
    <source>
        <dbReference type="ARBA" id="ARBA00023211"/>
    </source>
</evidence>
<protein>
    <recommendedName>
        <fullName evidence="3 10">Isopentenyl-diphosphate delta-isomerase</fullName>
        <ecNumber evidence="3 10">5.3.3.2</ecNumber>
    </recommendedName>
</protein>
<evidence type="ECO:0000313" key="14">
    <source>
        <dbReference type="Proteomes" id="UP000824161"/>
    </source>
</evidence>
<evidence type="ECO:0000256" key="3">
    <source>
        <dbReference type="ARBA" id="ARBA00012057"/>
    </source>
</evidence>
<keyword evidence="6" id="KW-0460">Magnesium</keyword>
<comment type="pathway">
    <text evidence="1">Isoprenoid biosynthesis; dimethylallyl diphosphate biosynthesis; dimethylallyl diphosphate from isopentenyl diphosphate: step 1/1.</text>
</comment>
<keyword evidence="8" id="KW-0414">Isoprene biosynthesis</keyword>
<dbReference type="GO" id="GO:0005737">
    <property type="term" value="C:cytoplasm"/>
    <property type="evidence" value="ECO:0007669"/>
    <property type="project" value="TreeGrafter"/>
</dbReference>
<dbReference type="EMBL" id="DVLY01000040">
    <property type="protein sequence ID" value="HIT97527.1"/>
    <property type="molecule type" value="Genomic_DNA"/>
</dbReference>
<evidence type="ECO:0000256" key="8">
    <source>
        <dbReference type="ARBA" id="ARBA00023229"/>
    </source>
</evidence>
<feature type="active site" evidence="11">
    <location>
        <position position="119"/>
    </location>
</feature>
<comment type="caution">
    <text evidence="13">The sequence shown here is derived from an EMBL/GenBank/DDBJ whole genome shotgun (WGS) entry which is preliminary data.</text>
</comment>
<keyword evidence="7" id="KW-0464">Manganese</keyword>
<dbReference type="SUPFAM" id="SSF55811">
    <property type="entry name" value="Nudix"/>
    <property type="match status" value="1"/>
</dbReference>
<evidence type="ECO:0000259" key="12">
    <source>
        <dbReference type="PROSITE" id="PS51462"/>
    </source>
</evidence>
<dbReference type="InterPro" id="IPR000086">
    <property type="entry name" value="NUDIX_hydrolase_dom"/>
</dbReference>